<dbReference type="Pfam" id="PF15891">
    <property type="entry name" value="Nuc_deoxyri_tr2"/>
    <property type="match status" value="1"/>
</dbReference>
<feature type="transmembrane region" description="Helical" evidence="1">
    <location>
        <begin position="273"/>
        <end position="290"/>
    </location>
</feature>
<keyword evidence="1" id="KW-0812">Transmembrane</keyword>
<dbReference type="AlphaFoldDB" id="A0A8S1F8N7"/>
<dbReference type="Proteomes" id="UP000494206">
    <property type="component" value="Unassembled WGS sequence"/>
</dbReference>
<dbReference type="FunFam" id="3.40.50.450:FF:000033">
    <property type="entry name" value="CRE-OLRN-1 protein"/>
    <property type="match status" value="1"/>
</dbReference>
<dbReference type="OrthoDB" id="6493944at2759"/>
<proteinExistence type="predicted"/>
<feature type="transmembrane region" description="Helical" evidence="1">
    <location>
        <begin position="296"/>
        <end position="317"/>
    </location>
</feature>
<protein>
    <submittedName>
        <fullName evidence="2">Uncharacterized protein</fullName>
    </submittedName>
</protein>
<accession>A0A8S1F8N7</accession>
<comment type="caution">
    <text evidence="2">The sequence shown here is derived from an EMBL/GenBank/DDBJ whole genome shotgun (WGS) entry which is preliminary data.</text>
</comment>
<reference evidence="2 3" key="1">
    <citation type="submission" date="2020-04" db="EMBL/GenBank/DDBJ databases">
        <authorList>
            <person name="Laetsch R D."/>
            <person name="Stevens L."/>
            <person name="Kumar S."/>
            <person name="Blaxter L. M."/>
        </authorList>
    </citation>
    <scope>NUCLEOTIDE SEQUENCE [LARGE SCALE GENOMIC DNA]</scope>
</reference>
<dbReference type="GO" id="GO:0005886">
    <property type="term" value="C:plasma membrane"/>
    <property type="evidence" value="ECO:0007669"/>
    <property type="project" value="TreeGrafter"/>
</dbReference>
<keyword evidence="1" id="KW-1133">Transmembrane helix</keyword>
<sequence length="561" mass="63081">MTRCSAPREIRVSEETAEKCGNNCAKNSAPTNNSASSLAASVELLKNASKPICCKNGEECKVAGNCVCRPPMPTTEGKATSSKETYDVFLGGSCGTTVWRRQSVIPFLKKRGITYYDPQRSFWSENMIYEESIAKESSSLFLFVIDPATVNATSFLEIAYFAARKSPKLVVVFLGKTEWAEKAHPDDLPDRNRTCQLLDRILEAHRVPMLHTISDALEFIEEEMLGKQSLRSVLTSRKNRLPYFRIRSRRFLRNVKYHGELVAKTIKAYATKTAITCAFDLFIVGAFFLLAPAVPLFYIVAMLLILNALAFVAIGRVQQLRRRYPRIVGDSSAVIYNATPAIPSPRMTTTTTSVNGTIKVSSVRRRSKQTFEELIAEDGSSAFIILPSFAKKTEPKLKIDCSVIELCSSALDDNKWVQELAAPALDGKGVPYSCALAMPKFEIDTRMNCLQTWLHHHKKFFYYIPTTQTFLSGMVEIAYILGHTNWEGTVCVPPTSQFLEGPDDYNQEEKEQTRAARRRRNDCYQIAFCYLKDMAKRRQCRVFTDINTAIKALVDPAMRGV</sequence>
<evidence type="ECO:0000256" key="1">
    <source>
        <dbReference type="SAM" id="Phobius"/>
    </source>
</evidence>
<name>A0A8S1F8N7_9PELO</name>
<dbReference type="InterPro" id="IPR039470">
    <property type="entry name" value="Nuc_deoxyri_tr2"/>
</dbReference>
<dbReference type="PANTHER" id="PTHR36300">
    <property type="entry name" value="RAW, ISOFORM A"/>
    <property type="match status" value="1"/>
</dbReference>
<keyword evidence="3" id="KW-1185">Reference proteome</keyword>
<dbReference type="PANTHER" id="PTHR36300:SF1">
    <property type="entry name" value="RAW, ISOFORM A"/>
    <property type="match status" value="1"/>
</dbReference>
<evidence type="ECO:0000313" key="3">
    <source>
        <dbReference type="Proteomes" id="UP000494206"/>
    </source>
</evidence>
<keyword evidence="1" id="KW-0472">Membrane</keyword>
<gene>
    <name evidence="2" type="ORF">CBOVIS_LOCUS11827</name>
</gene>
<dbReference type="Gene3D" id="3.40.50.450">
    <property type="match status" value="1"/>
</dbReference>
<organism evidence="2 3">
    <name type="scientific">Caenorhabditis bovis</name>
    <dbReference type="NCBI Taxonomy" id="2654633"/>
    <lineage>
        <taxon>Eukaryota</taxon>
        <taxon>Metazoa</taxon>
        <taxon>Ecdysozoa</taxon>
        <taxon>Nematoda</taxon>
        <taxon>Chromadorea</taxon>
        <taxon>Rhabditida</taxon>
        <taxon>Rhabditina</taxon>
        <taxon>Rhabditomorpha</taxon>
        <taxon>Rhabditoidea</taxon>
        <taxon>Rhabditidae</taxon>
        <taxon>Peloderinae</taxon>
        <taxon>Caenorhabditis</taxon>
    </lineage>
</organism>
<evidence type="ECO:0000313" key="2">
    <source>
        <dbReference type="EMBL" id="CAB3410278.1"/>
    </source>
</evidence>
<dbReference type="EMBL" id="CADEPM010000010">
    <property type="protein sequence ID" value="CAB3410278.1"/>
    <property type="molecule type" value="Genomic_DNA"/>
</dbReference>